<keyword evidence="10" id="KW-1185">Reference proteome</keyword>
<dbReference type="SUPFAM" id="SSF161098">
    <property type="entry name" value="MetI-like"/>
    <property type="match status" value="1"/>
</dbReference>
<evidence type="ECO:0000256" key="6">
    <source>
        <dbReference type="RuleBase" id="RU363032"/>
    </source>
</evidence>
<dbReference type="PANTHER" id="PTHR30177:SF4">
    <property type="entry name" value="OSMOPROTECTANT IMPORT PERMEASE PROTEIN OSMW"/>
    <property type="match status" value="1"/>
</dbReference>
<comment type="similarity">
    <text evidence="6">Belongs to the binding-protein-dependent transport system permease family.</text>
</comment>
<feature type="transmembrane region" description="Helical" evidence="6">
    <location>
        <begin position="240"/>
        <end position="265"/>
    </location>
</feature>
<feature type="transmembrane region" description="Helical" evidence="6">
    <location>
        <begin position="81"/>
        <end position="107"/>
    </location>
</feature>
<dbReference type="GO" id="GO:0031460">
    <property type="term" value="P:glycine betaine transport"/>
    <property type="evidence" value="ECO:0007669"/>
    <property type="project" value="TreeGrafter"/>
</dbReference>
<gene>
    <name evidence="9" type="ORF">ER308_19145</name>
</gene>
<dbReference type="OrthoDB" id="9801163at2"/>
<feature type="domain" description="ABC transmembrane type-1" evidence="8">
    <location>
        <begin position="77"/>
        <end position="258"/>
    </location>
</feature>
<dbReference type="Gene3D" id="1.10.3720.10">
    <property type="entry name" value="MetI-like"/>
    <property type="match status" value="1"/>
</dbReference>
<evidence type="ECO:0000256" key="5">
    <source>
        <dbReference type="ARBA" id="ARBA00023136"/>
    </source>
</evidence>
<reference evidence="9 10" key="1">
    <citation type="submission" date="2019-01" db="EMBL/GenBank/DDBJ databases">
        <title>Egibacter rhizosphaerae EGI 80759T.</title>
        <authorList>
            <person name="Chen D.-D."/>
            <person name="Tian Y."/>
            <person name="Jiao J.-Y."/>
            <person name="Zhang X.-T."/>
            <person name="Zhang Y.-G."/>
            <person name="Zhang Y."/>
            <person name="Xiao M."/>
            <person name="Shu W.-S."/>
            <person name="Li W.-J."/>
        </authorList>
    </citation>
    <scope>NUCLEOTIDE SEQUENCE [LARGE SCALE GENOMIC DNA]</scope>
    <source>
        <strain evidence="9 10">EGI 80759</strain>
    </source>
</reference>
<evidence type="ECO:0000256" key="3">
    <source>
        <dbReference type="ARBA" id="ARBA00022692"/>
    </source>
</evidence>
<evidence type="ECO:0000256" key="1">
    <source>
        <dbReference type="ARBA" id="ARBA00004141"/>
    </source>
</evidence>
<feature type="compositionally biased region" description="Basic and acidic residues" evidence="7">
    <location>
        <begin position="1"/>
        <end position="11"/>
    </location>
</feature>
<sequence length="270" mass="28250">MGEQVTRRDTGEPAGKGGSEPSRLRTALSDPARVWDLFGIPALILVALAGLWLLFGDVELTSREATRLNQPELLLRARQHALLSVQAAFWVIVIAVPLGIVVTRPWARSITPVVLALANAGQAIPSFGLLIVLAILLGTGQQAAVIAVVAYCILPVLRNTMVGIEQIDPAIIESGRGMGMTKGQVLRRIELPLAVPVVLAGVRTALILAVGTITLGALIGAGTLGVIINSGIVGFSDPVLVTGAVLTACFALFIDWLAGLAEVFLRPKGI</sequence>
<keyword evidence="4 6" id="KW-1133">Transmembrane helix</keyword>
<dbReference type="InterPro" id="IPR000515">
    <property type="entry name" value="MetI-like"/>
</dbReference>
<keyword evidence="2 6" id="KW-0813">Transport</keyword>
<dbReference type="RefSeq" id="WP_131156466.1">
    <property type="nucleotide sequence ID" value="NZ_CP036402.1"/>
</dbReference>
<keyword evidence="5 6" id="KW-0472">Membrane</keyword>
<dbReference type="EMBL" id="CP036402">
    <property type="protein sequence ID" value="QBI21474.1"/>
    <property type="molecule type" value="Genomic_DNA"/>
</dbReference>
<keyword evidence="3 6" id="KW-0812">Transmembrane</keyword>
<dbReference type="FunFam" id="1.10.3720.10:FF:000001">
    <property type="entry name" value="Glycine betaine ABC transporter, permease"/>
    <property type="match status" value="1"/>
</dbReference>
<dbReference type="GO" id="GO:0055085">
    <property type="term" value="P:transmembrane transport"/>
    <property type="evidence" value="ECO:0007669"/>
    <property type="project" value="InterPro"/>
</dbReference>
<protein>
    <submittedName>
        <fullName evidence="9">ABC transporter permease</fullName>
    </submittedName>
</protein>
<evidence type="ECO:0000259" key="8">
    <source>
        <dbReference type="PROSITE" id="PS50928"/>
    </source>
</evidence>
<name>A0A411YJU8_9ACTN</name>
<dbReference type="CDD" id="cd06261">
    <property type="entry name" value="TM_PBP2"/>
    <property type="match status" value="1"/>
</dbReference>
<dbReference type="GO" id="GO:0005886">
    <property type="term" value="C:plasma membrane"/>
    <property type="evidence" value="ECO:0007669"/>
    <property type="project" value="UniProtKB-SubCell"/>
</dbReference>
<dbReference type="KEGG" id="erz:ER308_19145"/>
<proteinExistence type="inferred from homology"/>
<organism evidence="9 10">
    <name type="scientific">Egibacter rhizosphaerae</name>
    <dbReference type="NCBI Taxonomy" id="1670831"/>
    <lineage>
        <taxon>Bacteria</taxon>
        <taxon>Bacillati</taxon>
        <taxon>Actinomycetota</taxon>
        <taxon>Nitriliruptoria</taxon>
        <taxon>Egibacterales</taxon>
        <taxon>Egibacteraceae</taxon>
        <taxon>Egibacter</taxon>
    </lineage>
</organism>
<feature type="transmembrane region" description="Helical" evidence="6">
    <location>
        <begin position="127"/>
        <end position="154"/>
    </location>
</feature>
<feature type="region of interest" description="Disordered" evidence="7">
    <location>
        <begin position="1"/>
        <end position="24"/>
    </location>
</feature>
<dbReference type="InterPro" id="IPR035906">
    <property type="entry name" value="MetI-like_sf"/>
</dbReference>
<comment type="subcellular location">
    <subcellularLocation>
        <location evidence="6">Cell membrane</location>
        <topology evidence="6">Multi-pass membrane protein</topology>
    </subcellularLocation>
    <subcellularLocation>
        <location evidence="1">Membrane</location>
        <topology evidence="1">Multi-pass membrane protein</topology>
    </subcellularLocation>
</comment>
<evidence type="ECO:0000313" key="9">
    <source>
        <dbReference type="EMBL" id="QBI21474.1"/>
    </source>
</evidence>
<accession>A0A411YJU8</accession>
<evidence type="ECO:0000256" key="7">
    <source>
        <dbReference type="SAM" id="MobiDB-lite"/>
    </source>
</evidence>
<dbReference type="PANTHER" id="PTHR30177">
    <property type="entry name" value="GLYCINE BETAINE/L-PROLINE TRANSPORT SYSTEM PERMEASE PROTEIN PROW"/>
    <property type="match status" value="1"/>
</dbReference>
<dbReference type="Proteomes" id="UP000291469">
    <property type="component" value="Chromosome"/>
</dbReference>
<feature type="transmembrane region" description="Helical" evidence="6">
    <location>
        <begin position="205"/>
        <end position="228"/>
    </location>
</feature>
<dbReference type="InterPro" id="IPR051204">
    <property type="entry name" value="ABC_transp_perm/SBD"/>
</dbReference>
<feature type="transmembrane region" description="Helical" evidence="6">
    <location>
        <begin position="38"/>
        <end position="60"/>
    </location>
</feature>
<evidence type="ECO:0000256" key="4">
    <source>
        <dbReference type="ARBA" id="ARBA00022989"/>
    </source>
</evidence>
<dbReference type="AlphaFoldDB" id="A0A411YJU8"/>
<dbReference type="PROSITE" id="PS50928">
    <property type="entry name" value="ABC_TM1"/>
    <property type="match status" value="1"/>
</dbReference>
<evidence type="ECO:0000313" key="10">
    <source>
        <dbReference type="Proteomes" id="UP000291469"/>
    </source>
</evidence>
<evidence type="ECO:0000256" key="2">
    <source>
        <dbReference type="ARBA" id="ARBA00022448"/>
    </source>
</evidence>
<dbReference type="Pfam" id="PF00528">
    <property type="entry name" value="BPD_transp_1"/>
    <property type="match status" value="1"/>
</dbReference>